<name>A0A0L0F0J6_9EUKA</name>
<sequence>RKELKIEQELAQRLRGDDERTEAQKQLTYNDHLSDSFLDKIKAEEMRKQMFNGDEVEEGEY</sequence>
<dbReference type="Proteomes" id="UP000054560">
    <property type="component" value="Unassembled WGS sequence"/>
</dbReference>
<accession>A0A0L0F0J6</accession>
<keyword evidence="2" id="KW-1185">Reference proteome</keyword>
<dbReference type="AlphaFoldDB" id="A0A0L0F0J6"/>
<evidence type="ECO:0000313" key="1">
    <source>
        <dbReference type="EMBL" id="KNC69653.1"/>
    </source>
</evidence>
<protein>
    <submittedName>
        <fullName evidence="1">Uncharacterized protein</fullName>
    </submittedName>
</protein>
<dbReference type="GeneID" id="25918333"/>
<dbReference type="EMBL" id="KQ253893">
    <property type="protein sequence ID" value="KNC69653.1"/>
    <property type="molecule type" value="Genomic_DNA"/>
</dbReference>
<feature type="non-terminal residue" evidence="1">
    <location>
        <position position="1"/>
    </location>
</feature>
<evidence type="ECO:0000313" key="2">
    <source>
        <dbReference type="Proteomes" id="UP000054560"/>
    </source>
</evidence>
<reference evidence="1 2" key="1">
    <citation type="submission" date="2011-02" db="EMBL/GenBank/DDBJ databases">
        <title>The Genome Sequence of Sphaeroforma arctica JP610.</title>
        <authorList>
            <consortium name="The Broad Institute Genome Sequencing Platform"/>
            <person name="Russ C."/>
            <person name="Cuomo C."/>
            <person name="Young S.K."/>
            <person name="Zeng Q."/>
            <person name="Gargeya S."/>
            <person name="Alvarado L."/>
            <person name="Berlin A."/>
            <person name="Chapman S.B."/>
            <person name="Chen Z."/>
            <person name="Freedman E."/>
            <person name="Gellesch M."/>
            <person name="Goldberg J."/>
            <person name="Griggs A."/>
            <person name="Gujja S."/>
            <person name="Heilman E."/>
            <person name="Heiman D."/>
            <person name="Howarth C."/>
            <person name="Mehta T."/>
            <person name="Neiman D."/>
            <person name="Pearson M."/>
            <person name="Roberts A."/>
            <person name="Saif S."/>
            <person name="Shea T."/>
            <person name="Shenoy N."/>
            <person name="Sisk P."/>
            <person name="Stolte C."/>
            <person name="Sykes S."/>
            <person name="White J."/>
            <person name="Yandava C."/>
            <person name="Burger G."/>
            <person name="Gray M.W."/>
            <person name="Holland P.W.H."/>
            <person name="King N."/>
            <person name="Lang F.B.F."/>
            <person name="Roger A.J."/>
            <person name="Ruiz-Trillo I."/>
            <person name="Haas B."/>
            <person name="Nusbaum C."/>
            <person name="Birren B."/>
        </authorList>
    </citation>
    <scope>NUCLEOTIDE SEQUENCE [LARGE SCALE GENOMIC DNA]</scope>
    <source>
        <strain evidence="1 2">JP610</strain>
    </source>
</reference>
<organism evidence="1 2">
    <name type="scientific">Sphaeroforma arctica JP610</name>
    <dbReference type="NCBI Taxonomy" id="667725"/>
    <lineage>
        <taxon>Eukaryota</taxon>
        <taxon>Ichthyosporea</taxon>
        <taxon>Ichthyophonida</taxon>
        <taxon>Sphaeroforma</taxon>
    </lineage>
</organism>
<dbReference type="RefSeq" id="XP_014143555.1">
    <property type="nucleotide sequence ID" value="XM_014288080.1"/>
</dbReference>
<gene>
    <name evidence="1" type="ORF">SARC_17829</name>
</gene>
<proteinExistence type="predicted"/>